<dbReference type="GO" id="GO:0006886">
    <property type="term" value="P:intracellular protein transport"/>
    <property type="evidence" value="ECO:0007669"/>
    <property type="project" value="InterPro"/>
</dbReference>
<feature type="transmembrane region" description="Helical" evidence="10">
    <location>
        <begin position="342"/>
        <end position="364"/>
    </location>
</feature>
<evidence type="ECO:0000259" key="11">
    <source>
        <dbReference type="Pfam" id="PF02355"/>
    </source>
</evidence>
<feature type="transmembrane region" description="Helical" evidence="10">
    <location>
        <begin position="438"/>
        <end position="459"/>
    </location>
</feature>
<feature type="transmembrane region" description="Helical" evidence="10">
    <location>
        <begin position="371"/>
        <end position="390"/>
    </location>
</feature>
<dbReference type="InterPro" id="IPR022813">
    <property type="entry name" value="SecD/SecF_arch_bac"/>
</dbReference>
<dbReference type="Pfam" id="PF07549">
    <property type="entry name" value="Sec_GG"/>
    <property type="match status" value="1"/>
</dbReference>
<dbReference type="Gene3D" id="1.20.1640.10">
    <property type="entry name" value="Multidrug efflux transporter AcrB transmembrane domain"/>
    <property type="match status" value="1"/>
</dbReference>
<dbReference type="Pfam" id="PF21760">
    <property type="entry name" value="SecD_1st"/>
    <property type="match status" value="1"/>
</dbReference>
<evidence type="ECO:0000256" key="10">
    <source>
        <dbReference type="SAM" id="Phobius"/>
    </source>
</evidence>
<evidence type="ECO:0000256" key="1">
    <source>
        <dbReference type="ARBA" id="ARBA00004651"/>
    </source>
</evidence>
<dbReference type="NCBIfam" id="TIGR00916">
    <property type="entry name" value="2A0604s01"/>
    <property type="match status" value="1"/>
</dbReference>
<keyword evidence="8" id="KW-0811">Translocation</keyword>
<dbReference type="InterPro" id="IPR048634">
    <property type="entry name" value="SecD_SecF_C"/>
</dbReference>
<accession>A0A484H6Q3</accession>
<feature type="transmembrane region" description="Helical" evidence="10">
    <location>
        <begin position="471"/>
        <end position="495"/>
    </location>
</feature>
<evidence type="ECO:0000256" key="2">
    <source>
        <dbReference type="ARBA" id="ARBA00022448"/>
    </source>
</evidence>
<dbReference type="InterPro" id="IPR055344">
    <property type="entry name" value="SecD_SecF_C_bact"/>
</dbReference>
<keyword evidence="2" id="KW-0813">Transport</keyword>
<sequence>MAVCVLGILFAVPNILSREMSSRLPAWLQPVNLGLDLQGGSHLLIEVGIDDVTREQLTNLAESVRAGFRQVHVHQRNLTVTTEGVTVLLPHAEQHEAARQLIRELDRSVRIEQENEETFRLSYSEEILQKWHNATVIQAIKIVRQRVDEAGTREAAILRQGSKRFIVELPGVDDPARIKHLIGRTAKLTLHLVDDRVTPGDVVARHMPPGTHLLPGVSEGMLPIRKRVVVAGDDLVDAQPSFQNGQPVVHFRFNPLGGRKFRKMTQENVGKRLAIVLDGKVISAPVIREPILGGSGVISGRFTTQEAQDLAMLLRAGALPAPLTYLEERTVGPSLGADSIRAGAIACVVGLGLVVVFMGGAYGLFGLFADLALLVNLVLLIGLLSAIGATLTLPGIAGIVLTLGMAVDANVLIYERVREEQRNGRATLHALEAGFQRAFTTILDSNLTTLVAALLLFQFGSGPVRGFAVTLGFGILTSLFSAIMITRFLIVQWVYKKNPKMLPFI</sequence>
<evidence type="ECO:0000313" key="14">
    <source>
        <dbReference type="EMBL" id="VBB69101.1"/>
    </source>
</evidence>
<dbReference type="PANTHER" id="PTHR30081:SF1">
    <property type="entry name" value="PROTEIN TRANSLOCASE SUBUNIT SECD"/>
    <property type="match status" value="1"/>
</dbReference>
<keyword evidence="5 10" id="KW-0812">Transmembrane</keyword>
<dbReference type="EMBL" id="LR026963">
    <property type="protein sequence ID" value="VBB69101.1"/>
    <property type="molecule type" value="Genomic_DNA"/>
</dbReference>
<keyword evidence="6" id="KW-0653">Protein transport</keyword>
<feature type="domain" description="SecDF P1 head subdomain" evidence="13">
    <location>
        <begin position="222"/>
        <end position="321"/>
    </location>
</feature>
<dbReference type="GO" id="GO:0005886">
    <property type="term" value="C:plasma membrane"/>
    <property type="evidence" value="ECO:0007669"/>
    <property type="project" value="UniProtKB-SubCell"/>
</dbReference>
<dbReference type="HAMAP" id="MF_01463_B">
    <property type="entry name" value="SecD_B"/>
    <property type="match status" value="1"/>
</dbReference>
<evidence type="ECO:0000256" key="6">
    <source>
        <dbReference type="ARBA" id="ARBA00022927"/>
    </source>
</evidence>
<dbReference type="Gene3D" id="3.30.70.3400">
    <property type="match status" value="1"/>
</dbReference>
<evidence type="ECO:0000256" key="9">
    <source>
        <dbReference type="ARBA" id="ARBA00023136"/>
    </source>
</evidence>
<gene>
    <name evidence="14" type="ORF">RIEGSTA812A_PEG_574</name>
</gene>
<keyword evidence="7 10" id="KW-1133">Transmembrane helix</keyword>
<dbReference type="FunFam" id="3.30.1360.200:FF:000002">
    <property type="entry name" value="Preprotein translocase subunit SecD"/>
    <property type="match status" value="1"/>
</dbReference>
<organism evidence="14">
    <name type="scientific">invertebrate metagenome</name>
    <dbReference type="NCBI Taxonomy" id="1711999"/>
    <lineage>
        <taxon>unclassified sequences</taxon>
        <taxon>metagenomes</taxon>
        <taxon>organismal metagenomes</taxon>
    </lineage>
</organism>
<dbReference type="InterPro" id="IPR022646">
    <property type="entry name" value="SecD/SecF_CS"/>
</dbReference>
<feature type="transmembrane region" description="Helical" evidence="10">
    <location>
        <begin position="396"/>
        <end position="417"/>
    </location>
</feature>
<dbReference type="NCBIfam" id="TIGR01129">
    <property type="entry name" value="secD"/>
    <property type="match status" value="1"/>
</dbReference>
<dbReference type="Gene3D" id="3.30.1360.200">
    <property type="match status" value="1"/>
</dbReference>
<feature type="domain" description="Protein translocase subunit SecDF P1" evidence="12">
    <location>
        <begin position="138"/>
        <end position="195"/>
    </location>
</feature>
<dbReference type="GO" id="GO:0015450">
    <property type="term" value="F:protein-transporting ATPase activity"/>
    <property type="evidence" value="ECO:0007669"/>
    <property type="project" value="InterPro"/>
</dbReference>
<dbReference type="Pfam" id="PF02355">
    <property type="entry name" value="SecD_SecF_C"/>
    <property type="match status" value="1"/>
</dbReference>
<dbReference type="InterPro" id="IPR005791">
    <property type="entry name" value="SecD"/>
</dbReference>
<evidence type="ECO:0000259" key="13">
    <source>
        <dbReference type="Pfam" id="PF22599"/>
    </source>
</evidence>
<evidence type="ECO:0000256" key="8">
    <source>
        <dbReference type="ARBA" id="ARBA00023010"/>
    </source>
</evidence>
<name>A0A484H6Q3_9ZZZZ</name>
<proteinExistence type="inferred from homology"/>
<protein>
    <submittedName>
        <fullName evidence="14">Protein-export membrane protein SecD (TC 3.A.5.1.1)</fullName>
    </submittedName>
</protein>
<dbReference type="InterPro" id="IPR048631">
    <property type="entry name" value="SecD_1st"/>
</dbReference>
<comment type="subcellular location">
    <subcellularLocation>
        <location evidence="1">Cell membrane</location>
        <topology evidence="1">Multi-pass membrane protein</topology>
    </subcellularLocation>
</comment>
<dbReference type="PANTHER" id="PTHR30081">
    <property type="entry name" value="PROTEIN-EXPORT MEMBRANE PROTEIN SEC"/>
    <property type="match status" value="1"/>
</dbReference>
<keyword evidence="3" id="KW-1003">Cell membrane</keyword>
<keyword evidence="9 10" id="KW-0472">Membrane</keyword>
<evidence type="ECO:0000256" key="3">
    <source>
        <dbReference type="ARBA" id="ARBA00022475"/>
    </source>
</evidence>
<evidence type="ECO:0000259" key="12">
    <source>
        <dbReference type="Pfam" id="PF21760"/>
    </source>
</evidence>
<dbReference type="InterPro" id="IPR054384">
    <property type="entry name" value="SecDF_P1_head"/>
</dbReference>
<dbReference type="SUPFAM" id="SSF82866">
    <property type="entry name" value="Multidrug efflux transporter AcrB transmembrane domain"/>
    <property type="match status" value="1"/>
</dbReference>
<evidence type="ECO:0000256" key="5">
    <source>
        <dbReference type="ARBA" id="ARBA00022692"/>
    </source>
</evidence>
<dbReference type="AlphaFoldDB" id="A0A484H6Q3"/>
<feature type="domain" description="Protein export membrane protein SecD/SecF C-terminal" evidence="11">
    <location>
        <begin position="326"/>
        <end position="493"/>
    </location>
</feature>
<evidence type="ECO:0000256" key="4">
    <source>
        <dbReference type="ARBA" id="ARBA00022519"/>
    </source>
</evidence>
<keyword evidence="4" id="KW-0997">Cell inner membrane</keyword>
<dbReference type="Pfam" id="PF22599">
    <property type="entry name" value="SecDF_P1_head"/>
    <property type="match status" value="1"/>
</dbReference>
<reference evidence="14" key="1">
    <citation type="submission" date="2018-10" db="EMBL/GenBank/DDBJ databases">
        <authorList>
            <person name="Gruber-Vodicka H."/>
            <person name="Jaeckle O."/>
        </authorList>
    </citation>
    <scope>NUCLEOTIDE SEQUENCE</scope>
</reference>
<evidence type="ECO:0000256" key="7">
    <source>
        <dbReference type="ARBA" id="ARBA00022989"/>
    </source>
</evidence>
<dbReference type="Gene3D" id="3.30.70.3220">
    <property type="match status" value="1"/>
</dbReference>
<dbReference type="FunFam" id="1.20.1640.10:FF:000004">
    <property type="entry name" value="Protein translocase subunit SecD"/>
    <property type="match status" value="1"/>
</dbReference>